<feature type="compositionally biased region" description="Gly residues" evidence="1">
    <location>
        <begin position="1502"/>
        <end position="1513"/>
    </location>
</feature>
<dbReference type="InterPro" id="IPR011989">
    <property type="entry name" value="ARM-like"/>
</dbReference>
<evidence type="ECO:0000313" key="3">
    <source>
        <dbReference type="Proteomes" id="UP001165160"/>
    </source>
</evidence>
<feature type="compositionally biased region" description="Basic and acidic residues" evidence="1">
    <location>
        <begin position="65"/>
        <end position="86"/>
    </location>
</feature>
<dbReference type="Gene3D" id="1.25.10.10">
    <property type="entry name" value="Leucine-rich Repeat Variant"/>
    <property type="match status" value="2"/>
</dbReference>
<accession>A0A9W7FE68</accession>
<protein>
    <submittedName>
        <fullName evidence="2">Uncharacterized protein</fullName>
    </submittedName>
</protein>
<comment type="caution">
    <text evidence="2">The sequence shown here is derived from an EMBL/GenBank/DDBJ whole genome shotgun (WGS) entry which is preliminary data.</text>
</comment>
<feature type="compositionally biased region" description="Low complexity" evidence="1">
    <location>
        <begin position="1514"/>
        <end position="1533"/>
    </location>
</feature>
<evidence type="ECO:0000256" key="1">
    <source>
        <dbReference type="SAM" id="MobiDB-lite"/>
    </source>
</evidence>
<feature type="region of interest" description="Disordered" evidence="1">
    <location>
        <begin position="65"/>
        <end position="148"/>
    </location>
</feature>
<evidence type="ECO:0000313" key="2">
    <source>
        <dbReference type="EMBL" id="GMI10496.1"/>
    </source>
</evidence>
<reference evidence="3" key="1">
    <citation type="journal article" date="2023" name="Commun. Biol.">
        <title>Genome analysis of Parmales, the sister group of diatoms, reveals the evolutionary specialization of diatoms from phago-mixotrophs to photoautotrophs.</title>
        <authorList>
            <person name="Ban H."/>
            <person name="Sato S."/>
            <person name="Yoshikawa S."/>
            <person name="Yamada K."/>
            <person name="Nakamura Y."/>
            <person name="Ichinomiya M."/>
            <person name="Sato N."/>
            <person name="Blanc-Mathieu R."/>
            <person name="Endo H."/>
            <person name="Kuwata A."/>
            <person name="Ogata H."/>
        </authorList>
    </citation>
    <scope>NUCLEOTIDE SEQUENCE [LARGE SCALE GENOMIC DNA]</scope>
    <source>
        <strain evidence="3">NIES 3699</strain>
    </source>
</reference>
<feature type="region of interest" description="Disordered" evidence="1">
    <location>
        <begin position="1219"/>
        <end position="1285"/>
    </location>
</feature>
<name>A0A9W7FE68_9STRA</name>
<feature type="compositionally biased region" description="Acidic residues" evidence="1">
    <location>
        <begin position="136"/>
        <end position="148"/>
    </location>
</feature>
<feature type="compositionally biased region" description="Basic and acidic residues" evidence="1">
    <location>
        <begin position="1381"/>
        <end position="1403"/>
    </location>
</feature>
<dbReference type="Proteomes" id="UP001165160">
    <property type="component" value="Unassembled WGS sequence"/>
</dbReference>
<feature type="region of interest" description="Disordered" evidence="1">
    <location>
        <begin position="1343"/>
        <end position="1424"/>
    </location>
</feature>
<feature type="compositionally biased region" description="Basic and acidic residues" evidence="1">
    <location>
        <begin position="1237"/>
        <end position="1250"/>
    </location>
</feature>
<proteinExistence type="predicted"/>
<dbReference type="InterPro" id="IPR016024">
    <property type="entry name" value="ARM-type_fold"/>
</dbReference>
<gene>
    <name evidence="2" type="ORF">TrVE_jg4006</name>
</gene>
<feature type="compositionally biased region" description="Acidic residues" evidence="1">
    <location>
        <begin position="98"/>
        <end position="125"/>
    </location>
</feature>
<keyword evidence="3" id="KW-1185">Reference proteome</keyword>
<dbReference type="SUPFAM" id="SSF48371">
    <property type="entry name" value="ARM repeat"/>
    <property type="match status" value="2"/>
</dbReference>
<organism evidence="2 3">
    <name type="scientific">Triparma verrucosa</name>
    <dbReference type="NCBI Taxonomy" id="1606542"/>
    <lineage>
        <taxon>Eukaryota</taxon>
        <taxon>Sar</taxon>
        <taxon>Stramenopiles</taxon>
        <taxon>Ochrophyta</taxon>
        <taxon>Bolidophyceae</taxon>
        <taxon>Parmales</taxon>
        <taxon>Triparmaceae</taxon>
        <taxon>Triparma</taxon>
    </lineage>
</organism>
<feature type="compositionally biased region" description="Acidic residues" evidence="1">
    <location>
        <begin position="1251"/>
        <end position="1272"/>
    </location>
</feature>
<dbReference type="EMBL" id="BRXX01000417">
    <property type="protein sequence ID" value="GMI10496.1"/>
    <property type="molecule type" value="Genomic_DNA"/>
</dbReference>
<sequence length="1652" mass="180384">MADPNFGLPPEEVPHDWEFKEGADTFARITKIGRSNQEFLQKLEGETVDGTGSDQSWKVVKEMGKESLELRSGTEVDDEIARQEKLKRMRAAGILTTDPDEDKEEGDSDEASDDSSDSDSDEEPAAETPQKNAKDEAEEDENSMLDNDWDTSEWSMQEIESACSTLITECESPSSEKRQQLSIRMLLRLLDRHQEAVAYVEKVSESLLNKAFPAILVDGISEEALNLSHLLAAIAPRFADGFSMLGPIGNICKILTQELDLAAHILQWRYALRKKKRQLELAKDSIPQERYIRKKMGFNMKSDELNQKWRKMHASDTCGLSPKVRLSHLKILSSLCDPNITQYATANRLELVKKKGLIPVVLALQEVGPEWEKDSLVDDGTVKTTSSSMTAVSLGALQIDDGGITKPHQVACLLSLQLAQERSLLLPLVRSLIHEGLQKILDNASILPSDDVCMCLEVLDVLGAMSCKSCDISMSHEDYVQYEQMKRSRLYHDENYVDPEASDCPNDIEDEGEKAFYRKATREAVTEVFVQPHLIISLVNLLEKPDASTFLGTVLVLHKFGSTWSFRHVLTILCSYSGRGLEYVVSQLQSDNVAIQLACLSLLRQLCTSQDGRDCLITSKICDMLMPLISGKTALNSSSYQLALTVFIALAQFGSQPTVGFNLENFNITSNCYANLMNLMTSNTPGPVFSVDKLISMRVLKYLVRYVVGYDDGASFFAIGQLQKEQGVIALHRIFMYKQSVKNIGGVVNDEAETGLGSGSGREVSLMDSVLSYFAYALQTFFTHHFEHRYTPQTLILFYASLQSSLRGLGCIASFSSKYTNKVLNVVRDKNVYKEIEELLRYPNVKYDESYNHKIDTAEAAAFLVTEICLRPEFEHHDVAEKESTLEERDDVNEVEASLKRISEQMSKPLMDIVHGCPNPDAVSNACLGLARLGGTNVCCNILIKNGITRCVGGLFPEKPSLMEGPTSENIQNEIFDVHAKGRRDEDVDILMGLDASAFTLVAAICRIPKGCHEVQSSGLLRRCMERFHLTSGKKGVDLVVRGEIAKVFSRCSNGHTVKSGSAGSANDYILNPNYNSICLLVEMIREGGKFYRKSRFWATSAIAELCRDTVRVVPLVIKWGAVDALAQIIKDYTRGGGDERGGTPQPLLRPCLVALNRICKFPLGAYTTHLVDAGLKQPLVAIASNVQLQIEYAEVKSREGLGGYARDILYSMTEAEGRRSAGIGPTGGSIGSYSELSEKKAKKEEKQVLEEEEEEEEEDYVEGDYEDDSIGEEEKKNMGEPGDAGMNLATFDGTYSGMGVTSIGSLADNVGDEDETMKMRISQMDAEDPAFRNELKRRKEHYEMGATYRLGRGGRRKSVTEKDTKSSGRKRRGSAGKGSRVVEKIEAVKTLRDGGEEGKEAYESSSLGSSLKGAEGEGEGVATTKVVKTPASAKSGVSFSGLDGGSPGATTPGMGMGMGDVTFGGGGGGGSFGGASVLDVKTVPILNSTRPTMPSPKNKDGGGVGGVGGGGMKTSKSLPSPLLTPSSVTTPKGKNLVTFTRPKKSNGLFIDPTFIEVAPVSGLSKLGNPLGAPSMLSSASLITDLPSEKIETYTHTANILGSTVKISGQRVAGPGAVLDDEGRPMSAVTFENVHEATVRRELEKLSRSNNV</sequence>
<feature type="region of interest" description="Disordered" evidence="1">
    <location>
        <begin position="1489"/>
        <end position="1537"/>
    </location>
</feature>